<feature type="domain" description="SUN" evidence="7">
    <location>
        <begin position="784"/>
        <end position="980"/>
    </location>
</feature>
<dbReference type="Gene3D" id="2.60.120.260">
    <property type="entry name" value="Galactose-binding domain-like"/>
    <property type="match status" value="1"/>
</dbReference>
<organism evidence="8 9">
    <name type="scientific">Multifurca ochricompacta</name>
    <dbReference type="NCBI Taxonomy" id="376703"/>
    <lineage>
        <taxon>Eukaryota</taxon>
        <taxon>Fungi</taxon>
        <taxon>Dikarya</taxon>
        <taxon>Basidiomycota</taxon>
        <taxon>Agaricomycotina</taxon>
        <taxon>Agaricomycetes</taxon>
        <taxon>Russulales</taxon>
        <taxon>Russulaceae</taxon>
        <taxon>Multifurca</taxon>
    </lineage>
</organism>
<evidence type="ECO:0000256" key="2">
    <source>
        <dbReference type="ARBA" id="ARBA00022692"/>
    </source>
</evidence>
<feature type="compositionally biased region" description="Polar residues" evidence="5">
    <location>
        <begin position="23"/>
        <end position="41"/>
    </location>
</feature>
<feature type="region of interest" description="Disordered" evidence="5">
    <location>
        <begin position="1"/>
        <end position="134"/>
    </location>
</feature>
<evidence type="ECO:0000313" key="8">
    <source>
        <dbReference type="EMBL" id="KAI0303780.1"/>
    </source>
</evidence>
<comment type="caution">
    <text evidence="8">The sequence shown here is derived from an EMBL/GenBank/DDBJ whole genome shotgun (WGS) entry which is preliminary data.</text>
</comment>
<proteinExistence type="predicted"/>
<keyword evidence="2 6" id="KW-0812">Transmembrane</keyword>
<reference evidence="8" key="1">
    <citation type="journal article" date="2022" name="New Phytol.">
        <title>Evolutionary transition to the ectomycorrhizal habit in the genomes of a hyperdiverse lineage of mushroom-forming fungi.</title>
        <authorList>
            <person name="Looney B."/>
            <person name="Miyauchi S."/>
            <person name="Morin E."/>
            <person name="Drula E."/>
            <person name="Courty P.E."/>
            <person name="Kohler A."/>
            <person name="Kuo A."/>
            <person name="LaButti K."/>
            <person name="Pangilinan J."/>
            <person name="Lipzen A."/>
            <person name="Riley R."/>
            <person name="Andreopoulos W."/>
            <person name="He G."/>
            <person name="Johnson J."/>
            <person name="Nolan M."/>
            <person name="Tritt A."/>
            <person name="Barry K.W."/>
            <person name="Grigoriev I.V."/>
            <person name="Nagy L.G."/>
            <person name="Hibbett D."/>
            <person name="Henrissat B."/>
            <person name="Matheny P.B."/>
            <person name="Labbe J."/>
            <person name="Martin F.M."/>
        </authorList>
    </citation>
    <scope>NUCLEOTIDE SEQUENCE</scope>
    <source>
        <strain evidence="8">BPL690</strain>
    </source>
</reference>
<dbReference type="Pfam" id="PF07738">
    <property type="entry name" value="Sad1_UNC"/>
    <property type="match status" value="2"/>
</dbReference>
<comment type="subcellular location">
    <subcellularLocation>
        <location evidence="1">Membrane</location>
    </subcellularLocation>
</comment>
<feature type="compositionally biased region" description="Polar residues" evidence="5">
    <location>
        <begin position="109"/>
        <end position="130"/>
    </location>
</feature>
<dbReference type="Proteomes" id="UP001203297">
    <property type="component" value="Unassembled WGS sequence"/>
</dbReference>
<feature type="transmembrane region" description="Helical" evidence="6">
    <location>
        <begin position="492"/>
        <end position="516"/>
    </location>
</feature>
<evidence type="ECO:0000313" key="9">
    <source>
        <dbReference type="Proteomes" id="UP001203297"/>
    </source>
</evidence>
<feature type="region of interest" description="Disordered" evidence="5">
    <location>
        <begin position="260"/>
        <end position="430"/>
    </location>
</feature>
<protein>
    <recommendedName>
        <fullName evidence="7">SUN domain-containing protein</fullName>
    </recommendedName>
</protein>
<evidence type="ECO:0000259" key="7">
    <source>
        <dbReference type="PROSITE" id="PS51469"/>
    </source>
</evidence>
<evidence type="ECO:0000256" key="6">
    <source>
        <dbReference type="SAM" id="Phobius"/>
    </source>
</evidence>
<keyword evidence="3 6" id="KW-1133">Transmembrane helix</keyword>
<keyword evidence="4 6" id="KW-0472">Membrane</keyword>
<feature type="compositionally biased region" description="Pro residues" evidence="5">
    <location>
        <begin position="190"/>
        <end position="201"/>
    </location>
</feature>
<sequence length="994" mass="108381">MSFSGTPLGQGRRLDHHAFLNKHNPSTLQQTQFITRPSTATLAAERSSIPTSYAYGAPTLGTRSPPKPLSAASSRDSSNKAENPSHPPADDSQDDTSLARFSRLKQREQTNVISTNLANINSRTSTTDNPDPTKWALKGTSVQAANAIHQAAMALNPNDSWASSSRTIVPRSTSVEYEKETQSTSTRRLNPPPPRNGPPPSRSATTAAKLAKEQSLKYVPDSQEEDAGDTSHGRQERARTPIESVIELAKRTAFYLRQRSTEPDVGPSEQSQNGHHNNNSYDYEAEEREFRSQSAASKARKASNAAPHKRGRMSIDNKAYLPSQSDLEESDEEFSGDGKRKRRRAKKSMVGPLTTLPIIGQEKRRRRKRGTKADGGDEDEDEEGDDSSSDDRASLQRSIHSSHRHSQPREVQLPPSSASLPRASSVPQPTSFEHVAQVADTTLDSYERGLDSIVEHDEAETIASEIPQWQRSRRAFSAGGLLGRIVNLVLRAFIGLLIFVFRALAVVMNTVGQALGGAFDALFNKPAHWIRRSNPALLLKWLIVAAVLYSALSGLRRTNLAGYIPSLPSQTTHYEAPDVPAANIIEISARLQALENALAGLSIDSGQSRARIDSQARSHSDVTGRLGALESRLQKEGLRVAEDRNADRVVASQGLQSVRHEIETLRSIVTAVQVQQSGREANSGPTSDDEARAKLSSLEERVGSVEGGLREALELGKSSVKTGGAVAGAAWWNKITSSGKKALTIKASDGQDVTELIGHLVDTAMMRLSKDGIAKADFALHSGGASIVPSLTSDTLEIMPKGLRQQIIGYLTGNGFAIGRPPITALHHETHNGHCWPFVGDQGQLGVLLAHPVRIEEVTIDHVERDVAWDMRSAPRQMEVWGFVEGAKNLAKVAAWEVSQNEAGLEIPMQPKSLPYSAKYVRIAQFAYDIDAPNAVQTFPVDEDIRALELDFGLVVLRVLSNWGKEFTCLYRFRVHGEKLEESKDGTAPDAETA</sequence>
<dbReference type="EMBL" id="WTXG01000008">
    <property type="protein sequence ID" value="KAI0303780.1"/>
    <property type="molecule type" value="Genomic_DNA"/>
</dbReference>
<evidence type="ECO:0000256" key="5">
    <source>
        <dbReference type="SAM" id="MobiDB-lite"/>
    </source>
</evidence>
<gene>
    <name evidence="8" type="ORF">B0F90DRAFT_1667162</name>
</gene>
<feature type="compositionally biased region" description="Polar residues" evidence="5">
    <location>
        <begin position="71"/>
        <end position="82"/>
    </location>
</feature>
<dbReference type="AlphaFoldDB" id="A0AAD4QQ31"/>
<feature type="compositionally biased region" description="Basic and acidic residues" evidence="5">
    <location>
        <begin position="229"/>
        <end position="240"/>
    </location>
</feature>
<dbReference type="GO" id="GO:0034993">
    <property type="term" value="C:meiotic nuclear membrane microtubule tethering complex"/>
    <property type="evidence" value="ECO:0007669"/>
    <property type="project" value="TreeGrafter"/>
</dbReference>
<evidence type="ECO:0000256" key="3">
    <source>
        <dbReference type="ARBA" id="ARBA00022989"/>
    </source>
</evidence>
<dbReference type="PANTHER" id="PTHR12911:SF8">
    <property type="entry name" value="KLAROID PROTEIN-RELATED"/>
    <property type="match status" value="1"/>
</dbReference>
<dbReference type="InterPro" id="IPR045119">
    <property type="entry name" value="SUN1-5"/>
</dbReference>
<dbReference type="GO" id="GO:0043495">
    <property type="term" value="F:protein-membrane adaptor activity"/>
    <property type="evidence" value="ECO:0007669"/>
    <property type="project" value="TreeGrafter"/>
</dbReference>
<dbReference type="InterPro" id="IPR012919">
    <property type="entry name" value="SUN_dom"/>
</dbReference>
<dbReference type="PANTHER" id="PTHR12911">
    <property type="entry name" value="SAD1/UNC-84-LIKE PROTEIN-RELATED"/>
    <property type="match status" value="1"/>
</dbReference>
<evidence type="ECO:0000256" key="1">
    <source>
        <dbReference type="ARBA" id="ARBA00004370"/>
    </source>
</evidence>
<feature type="compositionally biased region" description="Low complexity" evidence="5">
    <location>
        <begin position="413"/>
        <end position="427"/>
    </location>
</feature>
<feature type="compositionally biased region" description="Acidic residues" evidence="5">
    <location>
        <begin position="326"/>
        <end position="335"/>
    </location>
</feature>
<accession>A0AAD4QQ31</accession>
<feature type="region of interest" description="Disordered" evidence="5">
    <location>
        <begin position="172"/>
        <end position="244"/>
    </location>
</feature>
<dbReference type="PROSITE" id="PS51469">
    <property type="entry name" value="SUN"/>
    <property type="match status" value="1"/>
</dbReference>
<name>A0AAD4QQ31_9AGAM</name>
<evidence type="ECO:0000256" key="4">
    <source>
        <dbReference type="ARBA" id="ARBA00023136"/>
    </source>
</evidence>
<feature type="compositionally biased region" description="Polar residues" evidence="5">
    <location>
        <begin position="268"/>
        <end position="281"/>
    </location>
</feature>
<feature type="transmembrane region" description="Helical" evidence="6">
    <location>
        <begin position="537"/>
        <end position="555"/>
    </location>
</feature>
<feature type="compositionally biased region" description="Acidic residues" evidence="5">
    <location>
        <begin position="376"/>
        <end position="388"/>
    </location>
</feature>
<feature type="compositionally biased region" description="Low complexity" evidence="5">
    <location>
        <begin position="292"/>
        <end position="306"/>
    </location>
</feature>
<keyword evidence="9" id="KW-1185">Reference proteome</keyword>